<organism evidence="5 6">
    <name type="scientific">Phaseolus angularis</name>
    <name type="common">Azuki bean</name>
    <name type="synonym">Vigna angularis</name>
    <dbReference type="NCBI Taxonomy" id="3914"/>
    <lineage>
        <taxon>Eukaryota</taxon>
        <taxon>Viridiplantae</taxon>
        <taxon>Streptophyta</taxon>
        <taxon>Embryophyta</taxon>
        <taxon>Tracheophyta</taxon>
        <taxon>Spermatophyta</taxon>
        <taxon>Magnoliopsida</taxon>
        <taxon>eudicotyledons</taxon>
        <taxon>Gunneridae</taxon>
        <taxon>Pentapetalae</taxon>
        <taxon>rosids</taxon>
        <taxon>fabids</taxon>
        <taxon>Fabales</taxon>
        <taxon>Fabaceae</taxon>
        <taxon>Papilionoideae</taxon>
        <taxon>50 kb inversion clade</taxon>
        <taxon>NPAAA clade</taxon>
        <taxon>indigoferoid/millettioid clade</taxon>
        <taxon>Phaseoleae</taxon>
        <taxon>Vigna</taxon>
    </lineage>
</organism>
<feature type="compositionally biased region" description="Basic and acidic residues" evidence="3">
    <location>
        <begin position="154"/>
        <end position="170"/>
    </location>
</feature>
<reference evidence="6" key="1">
    <citation type="journal article" date="2015" name="Proc. Natl. Acad. Sci. U.S.A.">
        <title>Genome sequencing of adzuki bean (Vigna angularis) provides insight into high starch and low fat accumulation and domestication.</title>
        <authorList>
            <person name="Yang K."/>
            <person name="Tian Z."/>
            <person name="Chen C."/>
            <person name="Luo L."/>
            <person name="Zhao B."/>
            <person name="Wang Z."/>
            <person name="Yu L."/>
            <person name="Li Y."/>
            <person name="Sun Y."/>
            <person name="Li W."/>
            <person name="Chen Y."/>
            <person name="Li Y."/>
            <person name="Zhang Y."/>
            <person name="Ai D."/>
            <person name="Zhao J."/>
            <person name="Shang C."/>
            <person name="Ma Y."/>
            <person name="Wu B."/>
            <person name="Wang M."/>
            <person name="Gao L."/>
            <person name="Sun D."/>
            <person name="Zhang P."/>
            <person name="Guo F."/>
            <person name="Wang W."/>
            <person name="Li Y."/>
            <person name="Wang J."/>
            <person name="Varshney R.K."/>
            <person name="Wang J."/>
            <person name="Ling H.Q."/>
            <person name="Wan P."/>
        </authorList>
    </citation>
    <scope>NUCLEOTIDE SEQUENCE</scope>
    <source>
        <strain evidence="6">cv. Jingnong 6</strain>
    </source>
</reference>
<feature type="region of interest" description="Disordered" evidence="3">
    <location>
        <begin position="147"/>
        <end position="183"/>
    </location>
</feature>
<keyword evidence="4" id="KW-1133">Transmembrane helix</keyword>
<evidence type="ECO:0000256" key="4">
    <source>
        <dbReference type="SAM" id="Phobius"/>
    </source>
</evidence>
<dbReference type="PANTHER" id="PTHR43009:SF6">
    <property type="entry name" value="HOMOGENTISATE PHYTYLTRANSFERASE 1, CHLOROPLASTIC"/>
    <property type="match status" value="1"/>
</dbReference>
<evidence type="ECO:0000313" key="6">
    <source>
        <dbReference type="Proteomes" id="UP000053144"/>
    </source>
</evidence>
<proteinExistence type="inferred from homology"/>
<accession>A0A0L9TWM6</accession>
<name>A0A0L9TWM6_PHAAN</name>
<evidence type="ECO:0000313" key="5">
    <source>
        <dbReference type="EMBL" id="KOM34579.1"/>
    </source>
</evidence>
<keyword evidence="4" id="KW-0812">Transmembrane</keyword>
<keyword evidence="4" id="KW-0472">Membrane</keyword>
<keyword evidence="2" id="KW-0808">Transferase</keyword>
<dbReference type="Gramene" id="KOM34579">
    <property type="protein sequence ID" value="KOM34579"/>
    <property type="gene ID" value="LR48_Vigan02g072900"/>
</dbReference>
<sequence length="224" mass="24896">MRFRGVVVSVLKRFRDNRARIALFKDVPDIDGDQAYGIQSFAARFGQKRVFWICVCLFEMAFGIALMAGLTSSSLLVKIVTGLISGSDRDSILEVDALNIIKASLININRNLSNWDGGDPYTSNWTGVTQADAQKLISRFPGSFKEASESMTQQDHKNNHAHAPQKEEGRGSNNKDSSLVGYGSKGHKIHYSGPLLVLSSNMDQMLKDHDRQIQEDELIELCMS</sequence>
<evidence type="ECO:0000256" key="3">
    <source>
        <dbReference type="SAM" id="MobiDB-lite"/>
    </source>
</evidence>
<dbReference type="AlphaFoldDB" id="A0A0L9TWM6"/>
<comment type="similarity">
    <text evidence="1">Belongs to the UbiA prenyltransferase family.</text>
</comment>
<dbReference type="EMBL" id="CM003372">
    <property type="protein sequence ID" value="KOM34579.1"/>
    <property type="molecule type" value="Genomic_DNA"/>
</dbReference>
<evidence type="ECO:0000256" key="2">
    <source>
        <dbReference type="ARBA" id="ARBA00022679"/>
    </source>
</evidence>
<dbReference type="PANTHER" id="PTHR43009">
    <property type="entry name" value="HOMOGENTISATE SOLANESYLTRANSFERASE, CHLOROPLASTIC"/>
    <property type="match status" value="1"/>
</dbReference>
<dbReference type="Gene3D" id="1.20.120.1780">
    <property type="entry name" value="UbiA prenyltransferase"/>
    <property type="match status" value="1"/>
</dbReference>
<protein>
    <submittedName>
        <fullName evidence="5">Uncharacterized protein</fullName>
    </submittedName>
</protein>
<dbReference type="Proteomes" id="UP000053144">
    <property type="component" value="Chromosome 2"/>
</dbReference>
<feature type="transmembrane region" description="Helical" evidence="4">
    <location>
        <begin position="50"/>
        <end position="70"/>
    </location>
</feature>
<gene>
    <name evidence="5" type="ORF">LR48_Vigan02g072900</name>
</gene>
<dbReference type="STRING" id="3914.A0A0L9TWM6"/>
<dbReference type="GO" id="GO:0016740">
    <property type="term" value="F:transferase activity"/>
    <property type="evidence" value="ECO:0007669"/>
    <property type="project" value="UniProtKB-KW"/>
</dbReference>
<evidence type="ECO:0000256" key="1">
    <source>
        <dbReference type="ARBA" id="ARBA00005985"/>
    </source>
</evidence>